<name>A0A918PTV0_9BACT</name>
<dbReference type="AlphaFoldDB" id="A0A918PTV0"/>
<sequence length="191" mass="21877">MPTPIHVSKKLEKLIKKQIIPTSSTEITGVFGKWNATIFYIDRRKNWLLYNPKTHYTVILENITAKDLPNIQEKISQEFQLQLAVDGINSTQEQINWLLDEISFHPTDADRSALGYMNQSLYAIECHYGSVLYPSLAQINAYLNDSVFSLDGAAKYTNLTKPREEMEKILKQYFTSNSVKPTDPNLLDGFI</sequence>
<dbReference type="Pfam" id="PF22016">
    <property type="entry name" value="DUF6933"/>
    <property type="match status" value="1"/>
</dbReference>
<comment type="caution">
    <text evidence="2">The sequence shown here is derived from an EMBL/GenBank/DDBJ whole genome shotgun (WGS) entry which is preliminary data.</text>
</comment>
<accession>A0A918PTV0</accession>
<evidence type="ECO:0000259" key="1">
    <source>
        <dbReference type="Pfam" id="PF22016"/>
    </source>
</evidence>
<dbReference type="InterPro" id="IPR053864">
    <property type="entry name" value="DUF6933"/>
</dbReference>
<evidence type="ECO:0000313" key="2">
    <source>
        <dbReference type="EMBL" id="GGZ21804.1"/>
    </source>
</evidence>
<reference evidence="2" key="1">
    <citation type="journal article" date="2014" name="Int. J. Syst. Evol. Microbiol.">
        <title>Complete genome sequence of Corynebacterium casei LMG S-19264T (=DSM 44701T), isolated from a smear-ripened cheese.</title>
        <authorList>
            <consortium name="US DOE Joint Genome Institute (JGI-PGF)"/>
            <person name="Walter F."/>
            <person name="Albersmeier A."/>
            <person name="Kalinowski J."/>
            <person name="Ruckert C."/>
        </authorList>
    </citation>
    <scope>NUCLEOTIDE SEQUENCE</scope>
    <source>
        <strain evidence="2">KCTC 12368</strain>
    </source>
</reference>
<organism evidence="2 3">
    <name type="scientific">Echinicola pacifica</name>
    <dbReference type="NCBI Taxonomy" id="346377"/>
    <lineage>
        <taxon>Bacteria</taxon>
        <taxon>Pseudomonadati</taxon>
        <taxon>Bacteroidota</taxon>
        <taxon>Cytophagia</taxon>
        <taxon>Cytophagales</taxon>
        <taxon>Cyclobacteriaceae</taxon>
        <taxon>Echinicola</taxon>
    </lineage>
</organism>
<dbReference type="RefSeq" id="WP_018472128.1">
    <property type="nucleotide sequence ID" value="NZ_BMWX01000002.1"/>
</dbReference>
<keyword evidence="3" id="KW-1185">Reference proteome</keyword>
<proteinExistence type="predicted"/>
<evidence type="ECO:0000313" key="3">
    <source>
        <dbReference type="Proteomes" id="UP000619457"/>
    </source>
</evidence>
<dbReference type="EMBL" id="BMWX01000002">
    <property type="protein sequence ID" value="GGZ21804.1"/>
    <property type="molecule type" value="Genomic_DNA"/>
</dbReference>
<dbReference type="Proteomes" id="UP000619457">
    <property type="component" value="Unassembled WGS sequence"/>
</dbReference>
<gene>
    <name evidence="2" type="ORF">GCM10007049_13200</name>
</gene>
<protein>
    <recommendedName>
        <fullName evidence="1">DUF6933 domain-containing protein</fullName>
    </recommendedName>
</protein>
<reference evidence="2" key="2">
    <citation type="submission" date="2020-09" db="EMBL/GenBank/DDBJ databases">
        <authorList>
            <person name="Sun Q."/>
            <person name="Kim S."/>
        </authorList>
    </citation>
    <scope>NUCLEOTIDE SEQUENCE</scope>
    <source>
        <strain evidence="2">KCTC 12368</strain>
    </source>
</reference>
<feature type="domain" description="DUF6933" evidence="1">
    <location>
        <begin position="5"/>
        <end position="164"/>
    </location>
</feature>